<dbReference type="InterPro" id="IPR050400">
    <property type="entry name" value="Bact_Cytoskel_RodZ"/>
</dbReference>
<dbReference type="PANTHER" id="PTHR34475:SF1">
    <property type="entry name" value="CYTOSKELETON PROTEIN RODZ"/>
    <property type="match status" value="1"/>
</dbReference>
<gene>
    <name evidence="2" type="ORF">ACFO5Q_00085</name>
</gene>
<dbReference type="PANTHER" id="PTHR34475">
    <property type="match status" value="1"/>
</dbReference>
<sequence>MNQEVKTVGKLLQDARDERGLSIESIAKDICVRSSYLVAIEADDYSELPEKTFAVGFVRAYAMALKQDAKAIVAQFKEEYGAEDEPLALPVDNALAQPRRRLPGWLSPLAGVVGVSLCWAMFGSSIVPFSLTADSDIIDRNTDVAQLQAVQASLPSLTKETEVLNADAAVVEEVVQLETVSSDREKLFARPASLFSPAAIADQAGPATPGQADFTLQASEDSWVRLENTDGTEIWSGVLREGQSYRPQIEGAALLSTTNAGGVTLTLGDQQMVALGSRGEVIEGVRLDQDRLLSSISSSGAGSR</sequence>
<dbReference type="InterPro" id="IPR001387">
    <property type="entry name" value="Cro/C1-type_HTH"/>
</dbReference>
<dbReference type="RefSeq" id="WP_068150399.1">
    <property type="nucleotide sequence ID" value="NZ_JBHSCR010000001.1"/>
</dbReference>
<dbReference type="InterPro" id="IPR025194">
    <property type="entry name" value="RodZ-like_C"/>
</dbReference>
<comment type="caution">
    <text evidence="2">The sequence shown here is derived from an EMBL/GenBank/DDBJ whole genome shotgun (WGS) entry which is preliminary data.</text>
</comment>
<dbReference type="Gene3D" id="1.10.260.40">
    <property type="entry name" value="lambda repressor-like DNA-binding domains"/>
    <property type="match status" value="1"/>
</dbReference>
<dbReference type="Pfam" id="PF13413">
    <property type="entry name" value="HTH_25"/>
    <property type="match status" value="1"/>
</dbReference>
<evidence type="ECO:0000259" key="1">
    <source>
        <dbReference type="Pfam" id="PF13464"/>
    </source>
</evidence>
<evidence type="ECO:0000313" key="2">
    <source>
        <dbReference type="EMBL" id="MFC4346241.1"/>
    </source>
</evidence>
<feature type="domain" description="Cytoskeleton protein RodZ-like C-terminal" evidence="1">
    <location>
        <begin position="215"/>
        <end position="281"/>
    </location>
</feature>
<evidence type="ECO:0000313" key="3">
    <source>
        <dbReference type="Proteomes" id="UP001595776"/>
    </source>
</evidence>
<dbReference type="CDD" id="cd00093">
    <property type="entry name" value="HTH_XRE"/>
    <property type="match status" value="1"/>
</dbReference>
<dbReference type="Proteomes" id="UP001595776">
    <property type="component" value="Unassembled WGS sequence"/>
</dbReference>
<organism evidence="2 3">
    <name type="scientific">Kordiimonas lipolytica</name>
    <dbReference type="NCBI Taxonomy" id="1662421"/>
    <lineage>
        <taxon>Bacteria</taxon>
        <taxon>Pseudomonadati</taxon>
        <taxon>Pseudomonadota</taxon>
        <taxon>Alphaproteobacteria</taxon>
        <taxon>Kordiimonadales</taxon>
        <taxon>Kordiimonadaceae</taxon>
        <taxon>Kordiimonas</taxon>
    </lineage>
</organism>
<dbReference type="Pfam" id="PF13464">
    <property type="entry name" value="RodZ_C"/>
    <property type="match status" value="1"/>
</dbReference>
<name>A0ABV8U646_9PROT</name>
<keyword evidence="3" id="KW-1185">Reference proteome</keyword>
<dbReference type="EMBL" id="JBHSCR010000001">
    <property type="protein sequence ID" value="MFC4346241.1"/>
    <property type="molecule type" value="Genomic_DNA"/>
</dbReference>
<dbReference type="InterPro" id="IPR010982">
    <property type="entry name" value="Lambda_DNA-bd_dom_sf"/>
</dbReference>
<proteinExistence type="predicted"/>
<accession>A0ABV8U646</accession>
<reference evidence="3" key="1">
    <citation type="journal article" date="2019" name="Int. J. Syst. Evol. Microbiol.">
        <title>The Global Catalogue of Microorganisms (GCM) 10K type strain sequencing project: providing services to taxonomists for standard genome sequencing and annotation.</title>
        <authorList>
            <consortium name="The Broad Institute Genomics Platform"/>
            <consortium name="The Broad Institute Genome Sequencing Center for Infectious Disease"/>
            <person name="Wu L."/>
            <person name="Ma J."/>
        </authorList>
    </citation>
    <scope>NUCLEOTIDE SEQUENCE [LARGE SCALE GENOMIC DNA]</scope>
    <source>
        <strain evidence="3">CGMCC 1.15304</strain>
    </source>
</reference>
<protein>
    <submittedName>
        <fullName evidence="2">Helix-turn-helix domain-containing protein</fullName>
    </submittedName>
</protein>